<keyword evidence="2" id="KW-0560">Oxidoreductase</keyword>
<dbReference type="PANTHER" id="PTHR11709:SF511">
    <property type="entry name" value="LACCASE"/>
    <property type="match status" value="1"/>
</dbReference>
<dbReference type="GO" id="GO:0016491">
    <property type="term" value="F:oxidoreductase activity"/>
    <property type="evidence" value="ECO:0007669"/>
    <property type="project" value="UniProtKB-KW"/>
</dbReference>
<dbReference type="SUPFAM" id="SSF49503">
    <property type="entry name" value="Cupredoxins"/>
    <property type="match status" value="1"/>
</dbReference>
<sequence length="124" mass="13939">MNEQHPFHLHSHAPWVVGSGQASAEDVYGNRLPPSKLEGAMLRDVYTVPPCETDENNYCVNVGYLILRFTADNPGVWMMHCHIDWHMDIGLVMIFVEGEKELQEKGPDAFSSSLLSVCKGDSEY</sequence>
<keyword evidence="1" id="KW-0479">Metal-binding</keyword>
<dbReference type="Pfam" id="PF07731">
    <property type="entry name" value="Cu-oxidase_2"/>
    <property type="match status" value="1"/>
</dbReference>
<evidence type="ECO:0000313" key="5">
    <source>
        <dbReference type="Proteomes" id="UP001165083"/>
    </source>
</evidence>
<dbReference type="InterPro" id="IPR045087">
    <property type="entry name" value="Cu-oxidase_fam"/>
</dbReference>
<comment type="caution">
    <text evidence="4">The sequence shown here is derived from an EMBL/GenBank/DDBJ whole genome shotgun (WGS) entry which is preliminary data.</text>
</comment>
<dbReference type="PROSITE" id="PS00079">
    <property type="entry name" value="MULTICOPPER_OXIDASE1"/>
    <property type="match status" value="1"/>
</dbReference>
<accession>A0A9W6U1I4</accession>
<dbReference type="OrthoDB" id="2121828at2759"/>
<dbReference type="InterPro" id="IPR033138">
    <property type="entry name" value="Cu_oxidase_CS"/>
</dbReference>
<evidence type="ECO:0000256" key="2">
    <source>
        <dbReference type="ARBA" id="ARBA00023002"/>
    </source>
</evidence>
<proteinExistence type="predicted"/>
<evidence type="ECO:0000256" key="1">
    <source>
        <dbReference type="ARBA" id="ARBA00022723"/>
    </source>
</evidence>
<reference evidence="4" key="1">
    <citation type="submission" date="2023-04" db="EMBL/GenBank/DDBJ databases">
        <title>Phytophthora lilii NBRC 32176.</title>
        <authorList>
            <person name="Ichikawa N."/>
            <person name="Sato H."/>
            <person name="Tonouchi N."/>
        </authorList>
    </citation>
    <scope>NUCLEOTIDE SEQUENCE</scope>
    <source>
        <strain evidence="4">NBRC 32176</strain>
    </source>
</reference>
<feature type="domain" description="Plastocyanin-like" evidence="3">
    <location>
        <begin position="4"/>
        <end position="100"/>
    </location>
</feature>
<dbReference type="InterPro" id="IPR008972">
    <property type="entry name" value="Cupredoxin"/>
</dbReference>
<dbReference type="PROSITE" id="PS00080">
    <property type="entry name" value="MULTICOPPER_OXIDASE2"/>
    <property type="match status" value="1"/>
</dbReference>
<dbReference type="EMBL" id="BSXW01000475">
    <property type="protein sequence ID" value="GMF23404.1"/>
    <property type="molecule type" value="Genomic_DNA"/>
</dbReference>
<dbReference type="AlphaFoldDB" id="A0A9W6U1I4"/>
<dbReference type="Gene3D" id="2.60.40.420">
    <property type="entry name" value="Cupredoxins - blue copper proteins"/>
    <property type="match status" value="1"/>
</dbReference>
<dbReference type="Proteomes" id="UP001165083">
    <property type="component" value="Unassembled WGS sequence"/>
</dbReference>
<dbReference type="GO" id="GO:0005507">
    <property type="term" value="F:copper ion binding"/>
    <property type="evidence" value="ECO:0007669"/>
    <property type="project" value="InterPro"/>
</dbReference>
<dbReference type="InterPro" id="IPR002355">
    <property type="entry name" value="Cu_oxidase_Cu_BS"/>
</dbReference>
<dbReference type="PANTHER" id="PTHR11709">
    <property type="entry name" value="MULTI-COPPER OXIDASE"/>
    <property type="match status" value="1"/>
</dbReference>
<dbReference type="InterPro" id="IPR011706">
    <property type="entry name" value="Cu-oxidase_C"/>
</dbReference>
<evidence type="ECO:0000313" key="4">
    <source>
        <dbReference type="EMBL" id="GMF23404.1"/>
    </source>
</evidence>
<keyword evidence="5" id="KW-1185">Reference proteome</keyword>
<gene>
    <name evidence="4" type="ORF">Plil01_000944800</name>
</gene>
<organism evidence="4 5">
    <name type="scientific">Phytophthora lilii</name>
    <dbReference type="NCBI Taxonomy" id="2077276"/>
    <lineage>
        <taxon>Eukaryota</taxon>
        <taxon>Sar</taxon>
        <taxon>Stramenopiles</taxon>
        <taxon>Oomycota</taxon>
        <taxon>Peronosporomycetes</taxon>
        <taxon>Peronosporales</taxon>
        <taxon>Peronosporaceae</taxon>
        <taxon>Phytophthora</taxon>
    </lineage>
</organism>
<name>A0A9W6U1I4_9STRA</name>
<evidence type="ECO:0000259" key="3">
    <source>
        <dbReference type="Pfam" id="PF07731"/>
    </source>
</evidence>
<protein>
    <submittedName>
        <fullName evidence="4">Unnamed protein product</fullName>
    </submittedName>
</protein>